<name>A0A1Y5MF68_9BACT</name>
<sequence length="90" mass="10505">MGYALVALLAFVLGVILCPMLIFLRARKCDQWDNSNMTNVYRVIAHLATHPDDFGKMYYDNGEKPFWYIDDDEFTDVVRTRPKEKKNANN</sequence>
<proteinExistence type="predicted"/>
<reference evidence="2 4" key="1">
    <citation type="submission" date="2017-04" db="EMBL/GenBank/DDBJ databases">
        <title>Complete genome of Campylobacter concisus ATCC 33237T and draft genomes for an additional eight well characterized C. concisus strains.</title>
        <authorList>
            <person name="Cornelius A.J."/>
            <person name="Miller W.G."/>
            <person name="Lastovica A.J."/>
            <person name="On S.L."/>
            <person name="French N.P."/>
            <person name="Vandenberg O."/>
            <person name="Biggs P.J."/>
        </authorList>
    </citation>
    <scope>NUCLEOTIDE SEQUENCE [LARGE SCALE GENOMIC DNA]</scope>
    <source>
        <strain evidence="2 4">CCUG 19995</strain>
    </source>
</reference>
<protein>
    <submittedName>
        <fullName evidence="2">Uncharacterized protein</fullName>
    </submittedName>
</protein>
<accession>A0A1Y5MF68</accession>
<keyword evidence="1" id="KW-0472">Membrane</keyword>
<keyword evidence="1" id="KW-1133">Transmembrane helix</keyword>
<gene>
    <name evidence="3" type="ORF">B9N65_01010</name>
    <name evidence="2" type="ORF">B9N65_09915</name>
</gene>
<evidence type="ECO:0000313" key="2">
    <source>
        <dbReference type="EMBL" id="OUT06887.1"/>
    </source>
</evidence>
<dbReference type="EMBL" id="NDYN01000001">
    <property type="protein sequence ID" value="OUT08949.1"/>
    <property type="molecule type" value="Genomic_DNA"/>
</dbReference>
<organism evidence="2 4">
    <name type="scientific">Campylobacter concisus</name>
    <dbReference type="NCBI Taxonomy" id="199"/>
    <lineage>
        <taxon>Bacteria</taxon>
        <taxon>Pseudomonadati</taxon>
        <taxon>Campylobacterota</taxon>
        <taxon>Epsilonproteobacteria</taxon>
        <taxon>Campylobacterales</taxon>
        <taxon>Campylobacteraceae</taxon>
        <taxon>Campylobacter</taxon>
    </lineage>
</organism>
<evidence type="ECO:0000313" key="4">
    <source>
        <dbReference type="Proteomes" id="UP000196317"/>
    </source>
</evidence>
<evidence type="ECO:0000256" key="1">
    <source>
        <dbReference type="SAM" id="Phobius"/>
    </source>
</evidence>
<comment type="caution">
    <text evidence="2">The sequence shown here is derived from an EMBL/GenBank/DDBJ whole genome shotgun (WGS) entry which is preliminary data.</text>
</comment>
<dbReference type="AlphaFoldDB" id="A0A1Y5MF68"/>
<dbReference type="Proteomes" id="UP000196317">
    <property type="component" value="Unassembled WGS sequence"/>
</dbReference>
<evidence type="ECO:0000313" key="3">
    <source>
        <dbReference type="EMBL" id="OUT08949.1"/>
    </source>
</evidence>
<keyword evidence="1" id="KW-0812">Transmembrane</keyword>
<dbReference type="EMBL" id="NDYN01000010">
    <property type="protein sequence ID" value="OUT06887.1"/>
    <property type="molecule type" value="Genomic_DNA"/>
</dbReference>
<feature type="transmembrane region" description="Helical" evidence="1">
    <location>
        <begin position="6"/>
        <end position="24"/>
    </location>
</feature>